<evidence type="ECO:0000313" key="2">
    <source>
        <dbReference type="EMBL" id="VVC04768.1"/>
    </source>
</evidence>
<evidence type="ECO:0000256" key="1">
    <source>
        <dbReference type="SAM" id="MobiDB-lite"/>
    </source>
</evidence>
<dbReference type="EMBL" id="CABMJJ010000011">
    <property type="protein sequence ID" value="VVC04768.1"/>
    <property type="molecule type" value="Genomic_DNA"/>
</dbReference>
<feature type="region of interest" description="Disordered" evidence="1">
    <location>
        <begin position="1"/>
        <end position="26"/>
    </location>
</feature>
<organism evidence="2 3">
    <name type="scientific">Candidatus Bilamarchaeum dharawalense</name>
    <dbReference type="NCBI Taxonomy" id="2885759"/>
    <lineage>
        <taxon>Archaea</taxon>
        <taxon>Candidatus Micrarchaeota</taxon>
        <taxon>Candidatus Micrarchaeia</taxon>
        <taxon>Candidatus Anstonellales</taxon>
        <taxon>Candidatus Bilamarchaeaceae</taxon>
        <taxon>Candidatus Bilamarchaeum</taxon>
    </lineage>
</organism>
<dbReference type="AlphaFoldDB" id="A0A5E4LUM4"/>
<evidence type="ECO:0000313" key="3">
    <source>
        <dbReference type="Proteomes" id="UP000789941"/>
    </source>
</evidence>
<sequence>MAKAKRVKKSKPKIKSKISHRQKSKPKIHIKKIKIKPIQKLKTEENILMEPIVLKVALPKESSSQEFSPDLDKLPAWESRQALKNMIFSKGLKFYCLSRASPDFQKVLDMLGTSPFQDVSGHFVICMKTNTNNIIGALDGYIVDDVLVLGRSYVITDKRREFQLLLYAAALTKRESKYVICSTKLTKFSLDFVGMLLLLGRGFGMYAISPFNSTLVFVRRIQKEGPLSTGAEIAHVLRSLRSASGPEVRSAVFDYTQKSLVSLIPLPNSPDRKENLFELREAAPALGFSLESLEKIFELLDQSDLGYKDLTPEILF</sequence>
<name>A0A5E4LUM4_9ARCH</name>
<comment type="caution">
    <text evidence="2">The sequence shown here is derived from an EMBL/GenBank/DDBJ whole genome shotgun (WGS) entry which is preliminary data.</text>
</comment>
<gene>
    <name evidence="2" type="ORF">LFW2832_01103</name>
</gene>
<protein>
    <submittedName>
        <fullName evidence="2">Uncharacterized protein</fullName>
    </submittedName>
</protein>
<reference evidence="2 3" key="1">
    <citation type="submission" date="2019-08" db="EMBL/GenBank/DDBJ databases">
        <authorList>
            <person name="Vazquez-Campos X."/>
        </authorList>
    </citation>
    <scope>NUCLEOTIDE SEQUENCE [LARGE SCALE GENOMIC DNA]</scope>
    <source>
        <strain evidence="2">LFW-283_2</strain>
    </source>
</reference>
<dbReference type="Proteomes" id="UP000789941">
    <property type="component" value="Unassembled WGS sequence"/>
</dbReference>
<accession>A0A5E4LUM4</accession>
<proteinExistence type="predicted"/>